<evidence type="ECO:0000313" key="4">
    <source>
        <dbReference type="EMBL" id="UYV72122.1"/>
    </source>
</evidence>
<dbReference type="Gene3D" id="3.30.420.10">
    <property type="entry name" value="Ribonuclease H-like superfamily/Ribonuclease H"/>
    <property type="match status" value="1"/>
</dbReference>
<evidence type="ECO:0000259" key="2">
    <source>
        <dbReference type="Pfam" id="PF00078"/>
    </source>
</evidence>
<organism evidence="4 5">
    <name type="scientific">Cordylochernes scorpioides</name>
    <dbReference type="NCBI Taxonomy" id="51811"/>
    <lineage>
        <taxon>Eukaryota</taxon>
        <taxon>Metazoa</taxon>
        <taxon>Ecdysozoa</taxon>
        <taxon>Arthropoda</taxon>
        <taxon>Chelicerata</taxon>
        <taxon>Arachnida</taxon>
        <taxon>Pseudoscorpiones</taxon>
        <taxon>Cheliferoidea</taxon>
        <taxon>Chernetidae</taxon>
        <taxon>Cordylochernes</taxon>
    </lineage>
</organism>
<name>A0ABY6KW52_9ARAC</name>
<feature type="compositionally biased region" description="Basic and acidic residues" evidence="1">
    <location>
        <begin position="827"/>
        <end position="841"/>
    </location>
</feature>
<dbReference type="SUPFAM" id="SSF53098">
    <property type="entry name" value="Ribonuclease H-like"/>
    <property type="match status" value="1"/>
</dbReference>
<sequence length="893" mass="102369">MTLRTQLFGDREENPKGKALVNLVIGQSPEIWNVYGESTTANSESIIDFFLARTSWMRRLREGKSTTTALNEVLEGVEMGLNKDAWVLLVALDIDGAFNSMNWNRLMRNLMDMGCPDNLCSLVCDFLRDRRISLSFGGLKLEINRARGCPEGSCCGPILWNILVKTVFQEELPEGARLVLYADDQAWWCRNRDQKVATTLERVQRTAALRITEGYRTTSTEALLVLAGLIPLGLKLEEEAIRQKIWENREDALGLEAGALEWKRDPRKPLQWLPKWNWSPGVPTGIGTEVFTDGSKSGTNTGAGVVIFTNRELIFQESLTLRVDELVFSAEMVAIREALRVCAEKNFSPDSLYSECMSALVGINLEKEQLAHQIIQELEMITLAPGLHWVRGPSLIEECSAFSEDTEVYSLSSEFEESVEDTFEENFLMKKWIKTSQVLGKLAWKDTTLDEMMAFIGVIFNMGNVKKNQIRDYWSKNELFETPWFGKVMPSGRFELLYSYFSLIDDFNLVPSSHPDYNPTARFEKLIEHVNNKFIYYYKPTQNLTDDESLVCLKNRTRLRQYMPQKHHGRFGVKLWMLCESKTGYCLRMKPYKGKLSPIIKSLSYDVPMNLLQEFSLLGKGYHLITDNFFTSINLAKDLLDSHTYLTGTIRTNRKGLPKTLTSAKLGVDESLYMVNNNLLALAYKEKKSKPPVKFLSTFCDASSGKKKVSDQRDYPQKIMKICYDSYMGGVDLNDQMLYTYMDERKGRKFYRKHTKDNPKLSRRAFNYSVINELVKNHLKPPVLPSTSQEVLEKLPEKRESRCVECTKEGLKRRKMKMARPAPTDPTEGRPECQEATDKMHPRTSPNPGTSHTTRGGDEWRPNLSKRKCLQPHNGAAEIQSKRRETWKISWKT</sequence>
<dbReference type="Pfam" id="PF13843">
    <property type="entry name" value="DDE_Tnp_1_7"/>
    <property type="match status" value="1"/>
</dbReference>
<proteinExistence type="predicted"/>
<dbReference type="InterPro" id="IPR000477">
    <property type="entry name" value="RT_dom"/>
</dbReference>
<dbReference type="InterPro" id="IPR012337">
    <property type="entry name" value="RNaseH-like_sf"/>
</dbReference>
<dbReference type="PANTHER" id="PTHR46599:SF3">
    <property type="entry name" value="PIGGYBAC TRANSPOSABLE ELEMENT-DERIVED PROTEIN 4"/>
    <property type="match status" value="1"/>
</dbReference>
<gene>
    <name evidence="4" type="ORF">LAZ67_9001877</name>
</gene>
<protein>
    <submittedName>
        <fullName evidence="4">ZKSCAN1</fullName>
    </submittedName>
</protein>
<keyword evidence="5" id="KW-1185">Reference proteome</keyword>
<feature type="compositionally biased region" description="Polar residues" evidence="1">
    <location>
        <begin position="844"/>
        <end position="854"/>
    </location>
</feature>
<feature type="domain" description="PiggyBac transposable element-derived protein" evidence="3">
    <location>
        <begin position="442"/>
        <end position="754"/>
    </location>
</feature>
<feature type="region of interest" description="Disordered" evidence="1">
    <location>
        <begin position="814"/>
        <end position="893"/>
    </location>
</feature>
<dbReference type="Proteomes" id="UP001235939">
    <property type="component" value="Chromosome 09"/>
</dbReference>
<dbReference type="PANTHER" id="PTHR46599">
    <property type="entry name" value="PIGGYBAC TRANSPOSABLE ELEMENT-DERIVED PROTEIN 4"/>
    <property type="match status" value="1"/>
</dbReference>
<feature type="domain" description="Reverse transcriptase" evidence="2">
    <location>
        <begin position="61"/>
        <end position="207"/>
    </location>
</feature>
<dbReference type="Pfam" id="PF00078">
    <property type="entry name" value="RVT_1"/>
    <property type="match status" value="1"/>
</dbReference>
<dbReference type="InterPro" id="IPR036397">
    <property type="entry name" value="RNaseH_sf"/>
</dbReference>
<dbReference type="InterPro" id="IPR029526">
    <property type="entry name" value="PGBD"/>
</dbReference>
<evidence type="ECO:0000259" key="3">
    <source>
        <dbReference type="Pfam" id="PF13843"/>
    </source>
</evidence>
<reference evidence="4 5" key="1">
    <citation type="submission" date="2022-01" db="EMBL/GenBank/DDBJ databases">
        <title>A chromosomal length assembly of Cordylochernes scorpioides.</title>
        <authorList>
            <person name="Zeh D."/>
            <person name="Zeh J."/>
        </authorList>
    </citation>
    <scope>NUCLEOTIDE SEQUENCE [LARGE SCALE GENOMIC DNA]</scope>
    <source>
        <strain evidence="4">IN4F17</strain>
        <tissue evidence="4">Whole Body</tissue>
    </source>
</reference>
<dbReference type="EMBL" id="CP092871">
    <property type="protein sequence ID" value="UYV72122.1"/>
    <property type="molecule type" value="Genomic_DNA"/>
</dbReference>
<evidence type="ECO:0000256" key="1">
    <source>
        <dbReference type="SAM" id="MobiDB-lite"/>
    </source>
</evidence>
<accession>A0ABY6KW52</accession>
<evidence type="ECO:0000313" key="5">
    <source>
        <dbReference type="Proteomes" id="UP001235939"/>
    </source>
</evidence>